<dbReference type="AlphaFoldDB" id="A0A9J5VYK9"/>
<dbReference type="EMBL" id="JACXVP010000180">
    <property type="protein sequence ID" value="KAG5568265.1"/>
    <property type="molecule type" value="Genomic_DNA"/>
</dbReference>
<organism evidence="1 2">
    <name type="scientific">Solanum commersonii</name>
    <name type="common">Commerson's wild potato</name>
    <name type="synonym">Commerson's nightshade</name>
    <dbReference type="NCBI Taxonomy" id="4109"/>
    <lineage>
        <taxon>Eukaryota</taxon>
        <taxon>Viridiplantae</taxon>
        <taxon>Streptophyta</taxon>
        <taxon>Embryophyta</taxon>
        <taxon>Tracheophyta</taxon>
        <taxon>Spermatophyta</taxon>
        <taxon>Magnoliopsida</taxon>
        <taxon>eudicotyledons</taxon>
        <taxon>Gunneridae</taxon>
        <taxon>Pentapetalae</taxon>
        <taxon>asterids</taxon>
        <taxon>lamiids</taxon>
        <taxon>Solanales</taxon>
        <taxon>Solanaceae</taxon>
        <taxon>Solanoideae</taxon>
        <taxon>Solaneae</taxon>
        <taxon>Solanum</taxon>
    </lineage>
</organism>
<protein>
    <submittedName>
        <fullName evidence="1">Uncharacterized protein</fullName>
    </submittedName>
</protein>
<dbReference type="Proteomes" id="UP000824120">
    <property type="component" value="Unassembled WGS sequence"/>
</dbReference>
<evidence type="ECO:0000313" key="2">
    <source>
        <dbReference type="Proteomes" id="UP000824120"/>
    </source>
</evidence>
<keyword evidence="2" id="KW-1185">Reference proteome</keyword>
<name>A0A9J5VYK9_SOLCO</name>
<gene>
    <name evidence="1" type="ORF">H5410_064720</name>
</gene>
<evidence type="ECO:0000313" key="1">
    <source>
        <dbReference type="EMBL" id="KAG5568265.1"/>
    </source>
</evidence>
<comment type="caution">
    <text evidence="1">The sequence shown here is derived from an EMBL/GenBank/DDBJ whole genome shotgun (WGS) entry which is preliminary data.</text>
</comment>
<proteinExistence type="predicted"/>
<sequence length="59" mass="7020">MNRVILFNPFILLEAPFILPNNTLKSINKFERGFVKMFGDVHIQRPPRIEDFILRPLRP</sequence>
<reference evidence="1" key="1">
    <citation type="submission" date="2020-09" db="EMBL/GenBank/DDBJ databases">
        <title>De no assembly of potato wild relative species, Solanum commersonii.</title>
        <authorList>
            <person name="Cho K."/>
        </authorList>
    </citation>
    <scope>NUCLEOTIDE SEQUENCE</scope>
    <source>
        <strain evidence="1">LZ3.2</strain>
        <tissue evidence="1">Leaf</tissue>
    </source>
</reference>
<accession>A0A9J5VYK9</accession>